<gene>
    <name evidence="1" type="ORF">NQ176_g4525</name>
</gene>
<dbReference type="Proteomes" id="UP001143910">
    <property type="component" value="Unassembled WGS sequence"/>
</dbReference>
<keyword evidence="2" id="KW-1185">Reference proteome</keyword>
<reference evidence="1" key="1">
    <citation type="submission" date="2022-08" db="EMBL/GenBank/DDBJ databases">
        <title>Genome Sequence of Lecanicillium fungicola.</title>
        <authorList>
            <person name="Buettner E."/>
        </authorList>
    </citation>
    <scope>NUCLEOTIDE SEQUENCE</scope>
    <source>
        <strain evidence="1">Babe33</strain>
    </source>
</reference>
<dbReference type="EMBL" id="JANJQO010000499">
    <property type="protein sequence ID" value="KAJ2977165.1"/>
    <property type="molecule type" value="Genomic_DNA"/>
</dbReference>
<evidence type="ECO:0000313" key="2">
    <source>
        <dbReference type="Proteomes" id="UP001143910"/>
    </source>
</evidence>
<organism evidence="1 2">
    <name type="scientific">Zarea fungicola</name>
    <dbReference type="NCBI Taxonomy" id="93591"/>
    <lineage>
        <taxon>Eukaryota</taxon>
        <taxon>Fungi</taxon>
        <taxon>Dikarya</taxon>
        <taxon>Ascomycota</taxon>
        <taxon>Pezizomycotina</taxon>
        <taxon>Sordariomycetes</taxon>
        <taxon>Hypocreomycetidae</taxon>
        <taxon>Hypocreales</taxon>
        <taxon>Cordycipitaceae</taxon>
        <taxon>Zarea</taxon>
    </lineage>
</organism>
<sequence length="878" mass="95767">MARFPFSKSRKKAPPQLVLAEPMSKAHKILGSTPMSIDSPKPWDDASSGFSGGTGASTVPSYISTEDGSSDHQVAIAPSDDDWANESDILPAILEANGLDSDTDKSFSDMTRSLRKTQSSSTIRSWYDKSKQPIAITQQTSALAMCKGVPSKVHHMLDLESPTDPRMIKKPPVLDFSNLRAASRLSRKGTSQLRTDGTLADDLDSGGRSPSMLHFLPSTGKGRRIQKRSTKDSLLSPTVAEERPRTAGSGQRRGSSTREIPSLYDHYEQMTLRQLMHSENAEKRNEEEEDLMVEEEDRPLQSQTSNQDSYQALGGSPEVFWMNDSVPTTPQTPFTTGLTPAAAQQRSNSVASKLTTGSRRSKSSNPVERPNLKETSMLMLSDSEDDPETTPSQKLQKSLTRDSISSQHTSTASLSPRTVSRSQSSRAPSQASEHRPIRNSKRASFASANTYITIPSNSRLSTDTAIRVPVDSRSSTPYTDSGPSCRASLMSNLSSPSVFQNSNNYIQEATAVIMVAGRRPSRVEYGEDDTPETTASPSASLPQISTTQPSLPPSLSQTAPEQLTPPLSPTSVDFYIQSARSSIDGTGSQNRYMAVTRQEEMLLSALRQKKKQHNKKKSVGMTEDRPRNLTQESLNETEEDEESAKGRPPETMFDFGFPAPPTARKPSHVDNAINTSASMSSLASTTTTDRISQDSLYGDHENVADTRVSSLAPAPSNQPPLKGILKRPSLQHQEPEQQDVLLFLDNLEPEPSPDMTDFSEFGYLGMPSLQSEHSDPLGSNSPLRYSTPSQIFASSSKPVSDGKRVDRSYRSPSAMASVPEDGELEHQEKDIPRPDSPISPDAFPAVPQIRTTLSSMARLSAVGPAPMINEPGWWGDDD</sequence>
<proteinExistence type="predicted"/>
<evidence type="ECO:0000313" key="1">
    <source>
        <dbReference type="EMBL" id="KAJ2977165.1"/>
    </source>
</evidence>
<accession>A0ACC1NCX2</accession>
<protein>
    <submittedName>
        <fullName evidence="1">Uncharacterized protein</fullName>
    </submittedName>
</protein>
<comment type="caution">
    <text evidence="1">The sequence shown here is derived from an EMBL/GenBank/DDBJ whole genome shotgun (WGS) entry which is preliminary data.</text>
</comment>
<name>A0ACC1NCX2_9HYPO</name>